<protein>
    <submittedName>
        <fullName evidence="1">Uncharacterized protein</fullName>
    </submittedName>
</protein>
<comment type="caution">
    <text evidence="1">The sequence shown here is derived from an EMBL/GenBank/DDBJ whole genome shotgun (WGS) entry which is preliminary data.</text>
</comment>
<accession>A0A9P6D0U8</accession>
<dbReference type="AlphaFoldDB" id="A0A9P6D0U8"/>
<name>A0A9P6D0U8_9AGAR</name>
<dbReference type="Proteomes" id="UP000807469">
    <property type="component" value="Unassembled WGS sequence"/>
</dbReference>
<organism evidence="1 2">
    <name type="scientific">Pholiota conissans</name>
    <dbReference type="NCBI Taxonomy" id="109636"/>
    <lineage>
        <taxon>Eukaryota</taxon>
        <taxon>Fungi</taxon>
        <taxon>Dikarya</taxon>
        <taxon>Basidiomycota</taxon>
        <taxon>Agaricomycotina</taxon>
        <taxon>Agaricomycetes</taxon>
        <taxon>Agaricomycetidae</taxon>
        <taxon>Agaricales</taxon>
        <taxon>Agaricineae</taxon>
        <taxon>Strophariaceae</taxon>
        <taxon>Pholiota</taxon>
    </lineage>
</organism>
<sequence>MLILFQRGEVIDTEISYTIQIFGDLVATLFSPEFIYENQVAVWEWKTGRLLLNVFGEDLDSFSLLSQQHIIFALCDDHGDPMLLAANLAKETSDCQEFCKVKSGKYFRYPALGEDSYLHSLQLRADPGPLCGENQNVPFYQDTKDFILILNMWVTEDEIAKHWIHFIPSQLLLSLIESESRVASDWWLSRDTRMYLARDQNDTHVWVCYVFGTRFVTSAYPLTRASGKGEMTIALYDFNRLALRRGAQTSAASDMPGSVVSLSNQIHSGHPFCEDAETSLPYWTNVAYVDAGKNYDGHCTMMCCEDNIVIVDLESRMYRVLVF</sequence>
<proteinExistence type="predicted"/>
<evidence type="ECO:0000313" key="2">
    <source>
        <dbReference type="Proteomes" id="UP000807469"/>
    </source>
</evidence>
<reference evidence="1" key="1">
    <citation type="submission" date="2020-11" db="EMBL/GenBank/DDBJ databases">
        <authorList>
            <consortium name="DOE Joint Genome Institute"/>
            <person name="Ahrendt S."/>
            <person name="Riley R."/>
            <person name="Andreopoulos W."/>
            <person name="Labutti K."/>
            <person name="Pangilinan J."/>
            <person name="Ruiz-Duenas F.J."/>
            <person name="Barrasa J.M."/>
            <person name="Sanchez-Garcia M."/>
            <person name="Camarero S."/>
            <person name="Miyauchi S."/>
            <person name="Serrano A."/>
            <person name="Linde D."/>
            <person name="Babiker R."/>
            <person name="Drula E."/>
            <person name="Ayuso-Fernandez I."/>
            <person name="Pacheco R."/>
            <person name="Padilla G."/>
            <person name="Ferreira P."/>
            <person name="Barriuso J."/>
            <person name="Kellner H."/>
            <person name="Castanera R."/>
            <person name="Alfaro M."/>
            <person name="Ramirez L."/>
            <person name="Pisabarro A.G."/>
            <person name="Kuo A."/>
            <person name="Tritt A."/>
            <person name="Lipzen A."/>
            <person name="He G."/>
            <person name="Yan M."/>
            <person name="Ng V."/>
            <person name="Cullen D."/>
            <person name="Martin F."/>
            <person name="Rosso M.-N."/>
            <person name="Henrissat B."/>
            <person name="Hibbett D."/>
            <person name="Martinez A.T."/>
            <person name="Grigoriev I.V."/>
        </authorList>
    </citation>
    <scope>NUCLEOTIDE SEQUENCE</scope>
    <source>
        <strain evidence="1">CIRM-BRFM 674</strain>
    </source>
</reference>
<dbReference type="OrthoDB" id="3174109at2759"/>
<gene>
    <name evidence="1" type="ORF">BDN70DRAFT_671647</name>
</gene>
<evidence type="ECO:0000313" key="1">
    <source>
        <dbReference type="EMBL" id="KAF9479724.1"/>
    </source>
</evidence>
<keyword evidence="2" id="KW-1185">Reference proteome</keyword>
<dbReference type="EMBL" id="MU155207">
    <property type="protein sequence ID" value="KAF9479724.1"/>
    <property type="molecule type" value="Genomic_DNA"/>
</dbReference>